<reference evidence="1 2" key="2">
    <citation type="journal article" date="2022" name="Mol. Ecol. Resour.">
        <title>The genomes of chicory, endive, great burdock and yacon provide insights into Asteraceae paleo-polyploidization history and plant inulin production.</title>
        <authorList>
            <person name="Fan W."/>
            <person name="Wang S."/>
            <person name="Wang H."/>
            <person name="Wang A."/>
            <person name="Jiang F."/>
            <person name="Liu H."/>
            <person name="Zhao H."/>
            <person name="Xu D."/>
            <person name="Zhang Y."/>
        </authorList>
    </citation>
    <scope>NUCLEOTIDE SEQUENCE [LARGE SCALE GENOMIC DNA]</scope>
    <source>
        <strain evidence="2">cv. Niubang</strain>
    </source>
</reference>
<organism evidence="1 2">
    <name type="scientific">Arctium lappa</name>
    <name type="common">Greater burdock</name>
    <name type="synonym">Lappa major</name>
    <dbReference type="NCBI Taxonomy" id="4217"/>
    <lineage>
        <taxon>Eukaryota</taxon>
        <taxon>Viridiplantae</taxon>
        <taxon>Streptophyta</taxon>
        <taxon>Embryophyta</taxon>
        <taxon>Tracheophyta</taxon>
        <taxon>Spermatophyta</taxon>
        <taxon>Magnoliopsida</taxon>
        <taxon>eudicotyledons</taxon>
        <taxon>Gunneridae</taxon>
        <taxon>Pentapetalae</taxon>
        <taxon>asterids</taxon>
        <taxon>campanulids</taxon>
        <taxon>Asterales</taxon>
        <taxon>Asteraceae</taxon>
        <taxon>Carduoideae</taxon>
        <taxon>Cardueae</taxon>
        <taxon>Arctiinae</taxon>
        <taxon>Arctium</taxon>
    </lineage>
</organism>
<keyword evidence="2" id="KW-1185">Reference proteome</keyword>
<accession>A0ACB8YHV8</accession>
<dbReference type="Proteomes" id="UP001055879">
    <property type="component" value="Linkage Group LG12"/>
</dbReference>
<evidence type="ECO:0000313" key="2">
    <source>
        <dbReference type="Proteomes" id="UP001055879"/>
    </source>
</evidence>
<evidence type="ECO:0000313" key="1">
    <source>
        <dbReference type="EMBL" id="KAI3684878.1"/>
    </source>
</evidence>
<reference evidence="2" key="1">
    <citation type="journal article" date="2022" name="Mol. Ecol. Resour.">
        <title>The genomes of chicory, endive, great burdock and yacon provide insights into Asteraceae palaeo-polyploidization history and plant inulin production.</title>
        <authorList>
            <person name="Fan W."/>
            <person name="Wang S."/>
            <person name="Wang H."/>
            <person name="Wang A."/>
            <person name="Jiang F."/>
            <person name="Liu H."/>
            <person name="Zhao H."/>
            <person name="Xu D."/>
            <person name="Zhang Y."/>
        </authorList>
    </citation>
    <scope>NUCLEOTIDE SEQUENCE [LARGE SCALE GENOMIC DNA]</scope>
    <source>
        <strain evidence="2">cv. Niubang</strain>
    </source>
</reference>
<dbReference type="EMBL" id="CM042058">
    <property type="protein sequence ID" value="KAI3684878.1"/>
    <property type="molecule type" value="Genomic_DNA"/>
</dbReference>
<proteinExistence type="predicted"/>
<sequence>MTSPSTKPESSSQNSFYSENGSTVKPPKFNSNNFSLWKSRMMLFFEGADSRYLTILNDGPLIPKVWDRFVKTPKDKEKKKDNLFQVSDDSSEEERTSATGRYVLKTTKEYNDEDRRIIGLDSKVRTIIAQSLPDEVYQSLVNLKTAKDMWSTLCVLYEGTSEVKKSKKISLVRRYEFFSHEKGESLPSYYNRFNSLLNELKLVEKLYDNEEIICKFMDGLPDFWNTLSTCIKTSRDLESLPLTSLYGMFLNYEQTQLQRKTIYKEIGAPSMALFSDGSKNSACIPRITYPSDDSDRESHEKLNHSSEAYLSEADDEGENPSVNLLTEEMSLLANFSKFRKNSSNKFQRNRNFSSSKNSLNKSKEDCYACELSEKADKYKAKYKREKERNFNSQQKGKGLMAETLDWVDEPTSDSEKEVSSKCLMAKHDEESKDSCSRMNFTAECSSSSSQVHPFLSLTNEEKIEAFDSLTVLFHNEKDAKKRANAQVKSLSSQLHESLSQLKQFDKLKAELDDLKTLNYVLAKEKNKLLKKLQKEQETLNKWNTSSKNLEKIFQDQVVGETFGLGYWKENTVCLPSENLSSPTHDIPLSSKLPSYSTDWNDSMSEDSNSVYSMDLRDSRKFGHFVSAKSSKPILTEDQGSNELVKPVNDLLMSLNLNTKSSSSSHSSKKAHFLFKGKSVVVNTPNKRKITPSSKGKSPMNTTDFIPRALKIKKSKGISNISSSSIYKGILGPAPHNPHIPYSHPIPYHLSKPPKSKPQGKVKAASVDPTKKFIYRKCYNCGDTFHLAKDCPKDRIERYRPAKENPSSSSSNPKGPTSKRVPKD</sequence>
<gene>
    <name evidence="1" type="ORF">L6452_34105</name>
</gene>
<name>A0ACB8YHV8_ARCLA</name>
<protein>
    <submittedName>
        <fullName evidence="1">Uncharacterized protein</fullName>
    </submittedName>
</protein>
<comment type="caution">
    <text evidence="1">The sequence shown here is derived from an EMBL/GenBank/DDBJ whole genome shotgun (WGS) entry which is preliminary data.</text>
</comment>